<dbReference type="Proteomes" id="UP000663193">
    <property type="component" value="Chromosome 5"/>
</dbReference>
<name>A0A7U2EXN4_PHANO</name>
<evidence type="ECO:0000256" key="1">
    <source>
        <dbReference type="SAM" id="MobiDB-lite"/>
    </source>
</evidence>
<dbReference type="AlphaFoldDB" id="A0A7U2EXN4"/>
<feature type="region of interest" description="Disordered" evidence="1">
    <location>
        <begin position="90"/>
        <end position="114"/>
    </location>
</feature>
<dbReference type="VEuPathDB" id="FungiDB:JI435_406450"/>
<organism evidence="2 3">
    <name type="scientific">Phaeosphaeria nodorum (strain SN15 / ATCC MYA-4574 / FGSC 10173)</name>
    <name type="common">Glume blotch fungus</name>
    <name type="synonym">Parastagonospora nodorum</name>
    <dbReference type="NCBI Taxonomy" id="321614"/>
    <lineage>
        <taxon>Eukaryota</taxon>
        <taxon>Fungi</taxon>
        <taxon>Dikarya</taxon>
        <taxon>Ascomycota</taxon>
        <taxon>Pezizomycotina</taxon>
        <taxon>Dothideomycetes</taxon>
        <taxon>Pleosporomycetidae</taxon>
        <taxon>Pleosporales</taxon>
        <taxon>Pleosporineae</taxon>
        <taxon>Phaeosphaeriaceae</taxon>
        <taxon>Parastagonospora</taxon>
    </lineage>
</organism>
<gene>
    <name evidence="2" type="ORF">JI435_406450</name>
</gene>
<feature type="compositionally biased region" description="Polar residues" evidence="1">
    <location>
        <begin position="98"/>
        <end position="114"/>
    </location>
</feature>
<sequence>MRTASMRCARSSKNFTQLIGPTLVLNKQKSGNDPFVICFQALLTSSKRYSPIVEPTLQLAITAQHRNTSPWGEDRSPPVAPKLKKMSYYLTRPPPITTSPQAASNTRVEPSPIS</sequence>
<dbReference type="EMBL" id="CP069027">
    <property type="protein sequence ID" value="QRC94877.1"/>
    <property type="molecule type" value="Genomic_DNA"/>
</dbReference>
<evidence type="ECO:0000313" key="3">
    <source>
        <dbReference type="Proteomes" id="UP000663193"/>
    </source>
</evidence>
<accession>A0A7U2EXN4</accession>
<reference evidence="3" key="1">
    <citation type="journal article" date="2021" name="BMC Genomics">
        <title>Chromosome-level genome assembly and manually-curated proteome of model necrotroph Parastagonospora nodorum Sn15 reveals a genome-wide trove of candidate effector homologs, and redundancy of virulence-related functions within an accessory chromosome.</title>
        <authorList>
            <person name="Bertazzoni S."/>
            <person name="Jones D.A.B."/>
            <person name="Phan H.T."/>
            <person name="Tan K.-C."/>
            <person name="Hane J.K."/>
        </authorList>
    </citation>
    <scope>NUCLEOTIDE SEQUENCE [LARGE SCALE GENOMIC DNA]</scope>
    <source>
        <strain evidence="3">SN15 / ATCC MYA-4574 / FGSC 10173)</strain>
    </source>
</reference>
<keyword evidence="3" id="KW-1185">Reference proteome</keyword>
<evidence type="ECO:0000313" key="2">
    <source>
        <dbReference type="EMBL" id="QRC94877.1"/>
    </source>
</evidence>
<protein>
    <submittedName>
        <fullName evidence="2">Uncharacterized protein</fullName>
    </submittedName>
</protein>
<proteinExistence type="predicted"/>